<dbReference type="AlphaFoldDB" id="A0A0A9X6G1"/>
<reference evidence="2" key="2">
    <citation type="submission" date="2014-07" db="EMBL/GenBank/DDBJ databases">
        <authorList>
            <person name="Hull J."/>
        </authorList>
    </citation>
    <scope>NUCLEOTIDE SEQUENCE</scope>
</reference>
<organism evidence="2">
    <name type="scientific">Lygus hesperus</name>
    <name type="common">Western plant bug</name>
    <dbReference type="NCBI Taxonomy" id="30085"/>
    <lineage>
        <taxon>Eukaryota</taxon>
        <taxon>Metazoa</taxon>
        <taxon>Ecdysozoa</taxon>
        <taxon>Arthropoda</taxon>
        <taxon>Hexapoda</taxon>
        <taxon>Insecta</taxon>
        <taxon>Pterygota</taxon>
        <taxon>Neoptera</taxon>
        <taxon>Paraneoptera</taxon>
        <taxon>Hemiptera</taxon>
        <taxon>Heteroptera</taxon>
        <taxon>Panheteroptera</taxon>
        <taxon>Cimicomorpha</taxon>
        <taxon>Miridae</taxon>
        <taxon>Mirini</taxon>
        <taxon>Lygus</taxon>
    </lineage>
</organism>
<accession>A0A0A9X6G1</accession>
<gene>
    <name evidence="2" type="ORF">CM83_6164</name>
</gene>
<protein>
    <submittedName>
        <fullName evidence="2">Uncharacterized protein</fullName>
    </submittedName>
</protein>
<reference evidence="2" key="1">
    <citation type="journal article" date="2014" name="PLoS ONE">
        <title>Transcriptome-Based Identification of ABC Transporters in the Western Tarnished Plant Bug Lygus hesperus.</title>
        <authorList>
            <person name="Hull J.J."/>
            <person name="Chaney K."/>
            <person name="Geib S.M."/>
            <person name="Fabrick J.A."/>
            <person name="Brent C.S."/>
            <person name="Walsh D."/>
            <person name="Lavine L.C."/>
        </authorList>
    </citation>
    <scope>NUCLEOTIDE SEQUENCE</scope>
</reference>
<evidence type="ECO:0000256" key="1">
    <source>
        <dbReference type="SAM" id="MobiDB-lite"/>
    </source>
</evidence>
<dbReference type="EMBL" id="GBHO01028040">
    <property type="protein sequence ID" value="JAG15564.1"/>
    <property type="molecule type" value="Transcribed_RNA"/>
</dbReference>
<feature type="region of interest" description="Disordered" evidence="1">
    <location>
        <begin position="1"/>
        <end position="142"/>
    </location>
</feature>
<feature type="non-terminal residue" evidence="2">
    <location>
        <position position="142"/>
    </location>
</feature>
<evidence type="ECO:0000313" key="2">
    <source>
        <dbReference type="EMBL" id="JAG15564.1"/>
    </source>
</evidence>
<name>A0A0A9X6G1_LYGHE</name>
<feature type="compositionally biased region" description="Basic and acidic residues" evidence="1">
    <location>
        <begin position="15"/>
        <end position="41"/>
    </location>
</feature>
<proteinExistence type="predicted"/>
<sequence>MEEERGATLEFPEDGFPKKEGGNPERLAAEDVELTPKKSETAGEGVSSVDGGLRRRFVVSGETSERKPTADDVIPWPDDSKSDDTFNPSHDRRNDGNKHLGSVSRRILDPEMPDRNQPTKLKTKASKFKTGVRPIVMKSTKP</sequence>
<feature type="compositionally biased region" description="Basic and acidic residues" evidence="1">
    <location>
        <begin position="78"/>
        <end position="98"/>
    </location>
</feature>